<evidence type="ECO:0000313" key="9">
    <source>
        <dbReference type="EMBL" id="ASJ24562.1"/>
    </source>
</evidence>
<dbReference type="SUPFAM" id="SSF46894">
    <property type="entry name" value="C-terminal effector domain of the bipartite response regulators"/>
    <property type="match status" value="1"/>
</dbReference>
<dbReference type="Gene3D" id="1.10.10.10">
    <property type="entry name" value="Winged helix-like DNA-binding domain superfamily/Winged helix DNA-binding domain"/>
    <property type="match status" value="1"/>
</dbReference>
<evidence type="ECO:0000256" key="3">
    <source>
        <dbReference type="ARBA" id="ARBA00023015"/>
    </source>
</evidence>
<dbReference type="CDD" id="cd06170">
    <property type="entry name" value="LuxR_C_like"/>
    <property type="match status" value="1"/>
</dbReference>
<feature type="modified residue" description="4-aspartylphosphate" evidence="6">
    <location>
        <position position="59"/>
    </location>
</feature>
<dbReference type="InterPro" id="IPR011006">
    <property type="entry name" value="CheY-like_superfamily"/>
</dbReference>
<dbReference type="Pfam" id="PF00196">
    <property type="entry name" value="GerE"/>
    <property type="match status" value="1"/>
</dbReference>
<dbReference type="FunFam" id="3.40.50.2300:FF:000018">
    <property type="entry name" value="DNA-binding transcriptional regulator NtrC"/>
    <property type="match status" value="1"/>
</dbReference>
<dbReference type="GO" id="GO:0003677">
    <property type="term" value="F:DNA binding"/>
    <property type="evidence" value="ECO:0007669"/>
    <property type="project" value="UniProtKB-KW"/>
</dbReference>
<keyword evidence="1 6" id="KW-0597">Phosphoprotein</keyword>
<evidence type="ECO:0000256" key="5">
    <source>
        <dbReference type="ARBA" id="ARBA00023163"/>
    </source>
</evidence>
<dbReference type="PANTHER" id="PTHR44688">
    <property type="entry name" value="DNA-BINDING TRANSCRIPTIONAL ACTIVATOR DEVR_DOSR"/>
    <property type="match status" value="1"/>
</dbReference>
<dbReference type="EMBL" id="CP022115">
    <property type="protein sequence ID" value="ASJ24562.1"/>
    <property type="molecule type" value="Genomic_DNA"/>
</dbReference>
<protein>
    <submittedName>
        <fullName evidence="9">DNA-binding response regulator</fullName>
    </submittedName>
</protein>
<keyword evidence="2" id="KW-0902">Two-component regulatory system</keyword>
<dbReference type="SUPFAM" id="SSF52172">
    <property type="entry name" value="CheY-like"/>
    <property type="match status" value="1"/>
</dbReference>
<dbReference type="PANTHER" id="PTHR44688:SF16">
    <property type="entry name" value="DNA-BINDING TRANSCRIPTIONAL ACTIVATOR DEVR_DOSR"/>
    <property type="match status" value="1"/>
</dbReference>
<dbReference type="PROSITE" id="PS50110">
    <property type="entry name" value="RESPONSE_REGULATORY"/>
    <property type="match status" value="1"/>
</dbReference>
<dbReference type="InterPro" id="IPR016032">
    <property type="entry name" value="Sig_transdc_resp-reg_C-effctor"/>
</dbReference>
<dbReference type="InterPro" id="IPR036388">
    <property type="entry name" value="WH-like_DNA-bd_sf"/>
</dbReference>
<dbReference type="GO" id="GO:0006355">
    <property type="term" value="P:regulation of DNA-templated transcription"/>
    <property type="evidence" value="ECO:0007669"/>
    <property type="project" value="InterPro"/>
</dbReference>
<evidence type="ECO:0000259" key="7">
    <source>
        <dbReference type="PROSITE" id="PS50043"/>
    </source>
</evidence>
<feature type="domain" description="HTH luxR-type" evidence="7">
    <location>
        <begin position="140"/>
        <end position="205"/>
    </location>
</feature>
<dbReference type="OrthoDB" id="9802186at2"/>
<keyword evidence="5" id="KW-0804">Transcription</keyword>
<dbReference type="CDD" id="cd17537">
    <property type="entry name" value="REC_FixJ"/>
    <property type="match status" value="1"/>
</dbReference>
<organism evidence="9 10">
    <name type="scientific">Laribacter hongkongensis</name>
    <dbReference type="NCBI Taxonomy" id="168471"/>
    <lineage>
        <taxon>Bacteria</taxon>
        <taxon>Pseudomonadati</taxon>
        <taxon>Pseudomonadota</taxon>
        <taxon>Betaproteobacteria</taxon>
        <taxon>Neisseriales</taxon>
        <taxon>Aquaspirillaceae</taxon>
        <taxon>Laribacter</taxon>
    </lineage>
</organism>
<gene>
    <name evidence="9" type="ORF">LHGZ1_1731</name>
</gene>
<dbReference type="Gene3D" id="3.40.50.2300">
    <property type="match status" value="1"/>
</dbReference>
<sequence length="217" mass="23596">MTDIASETALIHLVDDDAAMRRSLVYLLDSVGWQAVAHESAKAFLAAYQPGNVACLVLDVRMPDMSGLELQRELGGHDCNLPVVFITGHAEVGMAVDAMKAGAFDFIEKPFSDQRLLDVIAAAIRESRRRLHAVQRQQQAGTRLAHLSQRELEVARKVALGLPNKAVARELAISEKTVQAHRRNVMDKAGVSSAAELTRMLMIADPGFAAEPDTSKS</sequence>
<name>A0A248LIT3_9NEIS</name>
<dbReference type="SMART" id="SM00448">
    <property type="entry name" value="REC"/>
    <property type="match status" value="1"/>
</dbReference>
<keyword evidence="3" id="KW-0805">Transcription regulation</keyword>
<dbReference type="PROSITE" id="PS50043">
    <property type="entry name" value="HTH_LUXR_2"/>
    <property type="match status" value="1"/>
</dbReference>
<dbReference type="AlphaFoldDB" id="A0A248LIT3"/>
<dbReference type="GO" id="GO:0000160">
    <property type="term" value="P:phosphorelay signal transduction system"/>
    <property type="evidence" value="ECO:0007669"/>
    <property type="project" value="UniProtKB-KW"/>
</dbReference>
<evidence type="ECO:0000256" key="4">
    <source>
        <dbReference type="ARBA" id="ARBA00023125"/>
    </source>
</evidence>
<dbReference type="InterPro" id="IPR000792">
    <property type="entry name" value="Tscrpt_reg_LuxR_C"/>
</dbReference>
<dbReference type="RefSeq" id="WP_088860805.1">
    <property type="nucleotide sequence ID" value="NZ_CP022115.1"/>
</dbReference>
<dbReference type="PROSITE" id="PS00622">
    <property type="entry name" value="HTH_LUXR_1"/>
    <property type="match status" value="1"/>
</dbReference>
<evidence type="ECO:0000256" key="2">
    <source>
        <dbReference type="ARBA" id="ARBA00023012"/>
    </source>
</evidence>
<dbReference type="SMART" id="SM00421">
    <property type="entry name" value="HTH_LUXR"/>
    <property type="match status" value="1"/>
</dbReference>
<dbReference type="Proteomes" id="UP000197424">
    <property type="component" value="Chromosome"/>
</dbReference>
<dbReference type="PRINTS" id="PR00038">
    <property type="entry name" value="HTHLUXR"/>
</dbReference>
<reference evidence="10" key="1">
    <citation type="submission" date="2017-06" db="EMBL/GenBank/DDBJ databases">
        <title>Whole genome sequence of Laribacter hongkongensis LHGZ1.</title>
        <authorList>
            <person name="Chen D."/>
            <person name="Wu H."/>
            <person name="Chen J."/>
        </authorList>
    </citation>
    <scope>NUCLEOTIDE SEQUENCE [LARGE SCALE GENOMIC DNA]</scope>
    <source>
        <strain evidence="10">LHGZ1</strain>
    </source>
</reference>
<evidence type="ECO:0000259" key="8">
    <source>
        <dbReference type="PROSITE" id="PS50110"/>
    </source>
</evidence>
<dbReference type="InterPro" id="IPR001789">
    <property type="entry name" value="Sig_transdc_resp-reg_receiver"/>
</dbReference>
<evidence type="ECO:0000256" key="1">
    <source>
        <dbReference type="ARBA" id="ARBA00022553"/>
    </source>
</evidence>
<keyword evidence="4 9" id="KW-0238">DNA-binding</keyword>
<accession>A0A248LIT3</accession>
<proteinExistence type="predicted"/>
<evidence type="ECO:0000313" key="10">
    <source>
        <dbReference type="Proteomes" id="UP000197424"/>
    </source>
</evidence>
<dbReference type="Pfam" id="PF00072">
    <property type="entry name" value="Response_reg"/>
    <property type="match status" value="1"/>
</dbReference>
<evidence type="ECO:0000256" key="6">
    <source>
        <dbReference type="PROSITE-ProRule" id="PRU00169"/>
    </source>
</evidence>
<feature type="domain" description="Response regulatory" evidence="8">
    <location>
        <begin position="10"/>
        <end position="124"/>
    </location>
</feature>